<organism evidence="7 8">
    <name type="scientific">Archangium violaceum Cb vi76</name>
    <dbReference type="NCBI Taxonomy" id="1406225"/>
    <lineage>
        <taxon>Bacteria</taxon>
        <taxon>Pseudomonadati</taxon>
        <taxon>Myxococcota</taxon>
        <taxon>Myxococcia</taxon>
        <taxon>Myxococcales</taxon>
        <taxon>Cystobacterineae</taxon>
        <taxon>Archangiaceae</taxon>
        <taxon>Archangium</taxon>
    </lineage>
</organism>
<feature type="binding site" evidence="6">
    <location>
        <position position="112"/>
    </location>
    <ligand>
        <name>Mg(2+)</name>
        <dbReference type="ChEBI" id="CHEBI:18420"/>
    </ligand>
</feature>
<name>A0A084SS41_9BACT</name>
<keyword evidence="4 6" id="KW-0255">Endonuclease</keyword>
<dbReference type="Pfam" id="PF04493">
    <property type="entry name" value="Endonuclease_5"/>
    <property type="match status" value="1"/>
</dbReference>
<feature type="binding site" evidence="6">
    <location>
        <position position="44"/>
    </location>
    <ligand>
        <name>Mg(2+)</name>
        <dbReference type="ChEBI" id="CHEBI:18420"/>
    </ligand>
</feature>
<dbReference type="PANTHER" id="PTHR28511:SF1">
    <property type="entry name" value="ENDONUCLEASE V"/>
    <property type="match status" value="1"/>
</dbReference>
<dbReference type="RefSeq" id="WP_043399283.1">
    <property type="nucleotide sequence ID" value="NZ_JPMI01000154.1"/>
</dbReference>
<keyword evidence="2 6" id="KW-0963">Cytoplasm</keyword>
<dbReference type="EMBL" id="JPMI01000154">
    <property type="protein sequence ID" value="KFA91276.1"/>
    <property type="molecule type" value="Genomic_DNA"/>
</dbReference>
<reference evidence="7 8" key="1">
    <citation type="submission" date="2014-07" db="EMBL/GenBank/DDBJ databases">
        <title>Draft Genome Sequence of Gephyronic Acid Producer, Cystobacter violaceus Strain Cb vi76.</title>
        <authorList>
            <person name="Stevens D.C."/>
            <person name="Young J."/>
            <person name="Carmichael R."/>
            <person name="Tan J."/>
            <person name="Taylor R.E."/>
        </authorList>
    </citation>
    <scope>NUCLEOTIDE SEQUENCE [LARGE SCALE GENOMIC DNA]</scope>
    <source>
        <strain evidence="7 8">Cb vi76</strain>
    </source>
</reference>
<dbReference type="EC" id="3.1.21.7" evidence="6"/>
<dbReference type="GO" id="GO:0003727">
    <property type="term" value="F:single-stranded RNA binding"/>
    <property type="evidence" value="ECO:0007669"/>
    <property type="project" value="TreeGrafter"/>
</dbReference>
<evidence type="ECO:0000256" key="5">
    <source>
        <dbReference type="ARBA" id="ARBA00022801"/>
    </source>
</evidence>
<feature type="site" description="Interaction with target DNA" evidence="6">
    <location>
        <position position="82"/>
    </location>
</feature>
<dbReference type="GO" id="GO:0006281">
    <property type="term" value="P:DNA repair"/>
    <property type="evidence" value="ECO:0007669"/>
    <property type="project" value="UniProtKB-UniRule"/>
</dbReference>
<evidence type="ECO:0000256" key="2">
    <source>
        <dbReference type="ARBA" id="ARBA00022490"/>
    </source>
</evidence>
<dbReference type="GO" id="GO:0043737">
    <property type="term" value="F:deoxyribonuclease V activity"/>
    <property type="evidence" value="ECO:0007669"/>
    <property type="project" value="UniProtKB-UniRule"/>
</dbReference>
<comment type="catalytic activity">
    <reaction evidence="6">
        <text>Endonucleolytic cleavage at apurinic or apyrimidinic sites to products with a 5'-phosphate.</text>
        <dbReference type="EC" id="3.1.21.7"/>
    </reaction>
</comment>
<comment type="cofactor">
    <cofactor evidence="6">
        <name>Mg(2+)</name>
        <dbReference type="ChEBI" id="CHEBI:18420"/>
    </cofactor>
</comment>
<dbReference type="AlphaFoldDB" id="A0A084SS41"/>
<dbReference type="Proteomes" id="UP000028547">
    <property type="component" value="Unassembled WGS sequence"/>
</dbReference>
<keyword evidence="6" id="KW-0460">Magnesium</keyword>
<evidence type="ECO:0000256" key="4">
    <source>
        <dbReference type="ARBA" id="ARBA00022759"/>
    </source>
</evidence>
<evidence type="ECO:0000256" key="1">
    <source>
        <dbReference type="ARBA" id="ARBA00004496"/>
    </source>
</evidence>
<keyword evidence="5 6" id="KW-0378">Hydrolase</keyword>
<dbReference type="GO" id="GO:0005737">
    <property type="term" value="C:cytoplasm"/>
    <property type="evidence" value="ECO:0007669"/>
    <property type="project" value="UniProtKB-SubCell"/>
</dbReference>
<dbReference type="GO" id="GO:0000287">
    <property type="term" value="F:magnesium ion binding"/>
    <property type="evidence" value="ECO:0007669"/>
    <property type="project" value="UniProtKB-UniRule"/>
</dbReference>
<comment type="function">
    <text evidence="6">DNA repair enzyme involved in the repair of deaminated bases. Selectively cleaves double-stranded DNA at the second phosphodiester bond 3' to a deoxyinosine leaving behind the intact lesion on the nicked DNA.</text>
</comment>
<keyword evidence="3 6" id="KW-0540">Nuclease</keyword>
<dbReference type="PANTHER" id="PTHR28511">
    <property type="entry name" value="ENDONUCLEASE V"/>
    <property type="match status" value="1"/>
</dbReference>
<gene>
    <name evidence="6" type="primary">nfi</name>
    <name evidence="7" type="ORF">Q664_23320</name>
</gene>
<evidence type="ECO:0000313" key="7">
    <source>
        <dbReference type="EMBL" id="KFA91276.1"/>
    </source>
</evidence>
<dbReference type="Gene3D" id="3.30.2170.10">
    <property type="entry name" value="archaeoglobus fulgidus dsm 4304 superfamily"/>
    <property type="match status" value="1"/>
</dbReference>
<proteinExistence type="inferred from homology"/>
<dbReference type="CDD" id="cd06559">
    <property type="entry name" value="Endonuclease_V"/>
    <property type="match status" value="1"/>
</dbReference>
<dbReference type="GO" id="GO:0016891">
    <property type="term" value="F:RNA endonuclease activity producing 5'-phosphomonoesters, hydrolytic mechanism"/>
    <property type="evidence" value="ECO:0007669"/>
    <property type="project" value="TreeGrafter"/>
</dbReference>
<comment type="subcellular location">
    <subcellularLocation>
        <location evidence="1 6">Cytoplasm</location>
    </subcellularLocation>
</comment>
<comment type="similarity">
    <text evidence="6">Belongs to the endonuclease V family.</text>
</comment>
<sequence length="228" mass="24647">MELVPLHGWNLTPKQAVALQRELRERLILRPPPGLKAERVAGADISMSRGDDTAYGGLAVLDAGTLEPVAQVSVAVKLRFPYVPGLLSFRELPVLSEAWARLNVRPDVLIFDGQGTAHPRRFGLACHGGLLFGVPSIGCAKSLLVGGHGPLGAERGSMAEITHGGEVVGMAVRTRPNVLPVYVSPGHMMDLPTAVELVLRVTSRYREPETTRHAHRLVNEVRRSARGQ</sequence>
<keyword evidence="6" id="KW-0479">Metal-binding</keyword>
<keyword evidence="6" id="KW-0227">DNA damage</keyword>
<protein>
    <recommendedName>
        <fullName evidence="6">Endonuclease V</fullName>
        <ecNumber evidence="6">3.1.21.7</ecNumber>
    </recommendedName>
    <alternativeName>
        <fullName evidence="6">Deoxyinosine 3'endonuclease</fullName>
    </alternativeName>
    <alternativeName>
        <fullName evidence="6">Deoxyribonuclease V</fullName>
        <shortName evidence="6">DNase V</shortName>
    </alternativeName>
</protein>
<accession>A0A084SS41</accession>
<comment type="caution">
    <text evidence="7">The sequence shown here is derived from an EMBL/GenBank/DDBJ whole genome shotgun (WGS) entry which is preliminary data.</text>
</comment>
<evidence type="ECO:0000313" key="8">
    <source>
        <dbReference type="Proteomes" id="UP000028547"/>
    </source>
</evidence>
<evidence type="ECO:0000256" key="6">
    <source>
        <dbReference type="HAMAP-Rule" id="MF_00801"/>
    </source>
</evidence>
<dbReference type="HAMAP" id="MF_00801">
    <property type="entry name" value="Endonuclease_5"/>
    <property type="match status" value="1"/>
</dbReference>
<dbReference type="InterPro" id="IPR007581">
    <property type="entry name" value="Endonuclease-V"/>
</dbReference>
<evidence type="ECO:0000256" key="3">
    <source>
        <dbReference type="ARBA" id="ARBA00022722"/>
    </source>
</evidence>
<keyword evidence="6" id="KW-0234">DNA repair</keyword>